<evidence type="ECO:0000313" key="3">
    <source>
        <dbReference type="EMBL" id="MBB4906855.1"/>
    </source>
</evidence>
<protein>
    <recommendedName>
        <fullName evidence="2">ANTAR domain-containing protein</fullName>
    </recommendedName>
</protein>
<dbReference type="GO" id="GO:0003723">
    <property type="term" value="F:RNA binding"/>
    <property type="evidence" value="ECO:0007669"/>
    <property type="project" value="InterPro"/>
</dbReference>
<dbReference type="Gene3D" id="3.30.450.40">
    <property type="match status" value="1"/>
</dbReference>
<keyword evidence="4" id="KW-1185">Reference proteome</keyword>
<sequence length="287" mass="29579">MLEQHSNASGIARARQRATRERARAARAAGVAGRHEHLAKQASPALGGLHRDMAAMHRDIERRHLTAARLHADHAERLVRAGDVTPAPPFMAAVAAEVGAVHVGISLVLGDRTEAVTVASDVIATAVQDLESIIGEGPVHDVASYGDPIVADASAFPVRWPRLASAVALYGVRSVAAEPLRTNTGCLGVLTVFDPPAEAAPGSLATVADALVYSALLAPDSGDPLDLPLLVGADDHAVLHQASGMVAEQLGCGVSDGLVVLRARAFATDTPLAAIADEIVHGGLKVN</sequence>
<name>A0A7W7VEC4_9PSEU</name>
<feature type="domain" description="ANTAR" evidence="2">
    <location>
        <begin position="225"/>
        <end position="280"/>
    </location>
</feature>
<organism evidence="3 4">
    <name type="scientific">Actinophytocola algeriensis</name>
    <dbReference type="NCBI Taxonomy" id="1768010"/>
    <lineage>
        <taxon>Bacteria</taxon>
        <taxon>Bacillati</taxon>
        <taxon>Actinomycetota</taxon>
        <taxon>Actinomycetes</taxon>
        <taxon>Pseudonocardiales</taxon>
        <taxon>Pseudonocardiaceae</taxon>
    </lineage>
</organism>
<dbReference type="AlphaFoldDB" id="A0A7W7VEC4"/>
<reference evidence="3 4" key="1">
    <citation type="submission" date="2020-08" db="EMBL/GenBank/DDBJ databases">
        <title>Genomic Encyclopedia of Type Strains, Phase III (KMG-III): the genomes of soil and plant-associated and newly described type strains.</title>
        <authorList>
            <person name="Whitman W."/>
        </authorList>
    </citation>
    <scope>NUCLEOTIDE SEQUENCE [LARGE SCALE GENOMIC DNA]</scope>
    <source>
        <strain evidence="3 4">CECT 8960</strain>
    </source>
</reference>
<evidence type="ECO:0000259" key="2">
    <source>
        <dbReference type="SMART" id="SM01012"/>
    </source>
</evidence>
<dbReference type="RefSeq" id="WP_184811005.1">
    <property type="nucleotide sequence ID" value="NZ_JACHJQ010000003.1"/>
</dbReference>
<accession>A0A7W7VEC4</accession>
<proteinExistence type="predicted"/>
<dbReference type="Proteomes" id="UP000520767">
    <property type="component" value="Unassembled WGS sequence"/>
</dbReference>
<gene>
    <name evidence="3" type="ORF">FHR82_003075</name>
</gene>
<dbReference type="EMBL" id="JACHJQ010000003">
    <property type="protein sequence ID" value="MBB4906855.1"/>
    <property type="molecule type" value="Genomic_DNA"/>
</dbReference>
<evidence type="ECO:0000256" key="1">
    <source>
        <dbReference type="SAM" id="MobiDB-lite"/>
    </source>
</evidence>
<comment type="caution">
    <text evidence="3">The sequence shown here is derived from an EMBL/GenBank/DDBJ whole genome shotgun (WGS) entry which is preliminary data.</text>
</comment>
<dbReference type="SUPFAM" id="SSF55781">
    <property type="entry name" value="GAF domain-like"/>
    <property type="match status" value="1"/>
</dbReference>
<evidence type="ECO:0000313" key="4">
    <source>
        <dbReference type="Proteomes" id="UP000520767"/>
    </source>
</evidence>
<feature type="region of interest" description="Disordered" evidence="1">
    <location>
        <begin position="1"/>
        <end position="39"/>
    </location>
</feature>
<dbReference type="InterPro" id="IPR005561">
    <property type="entry name" value="ANTAR"/>
</dbReference>
<dbReference type="InterPro" id="IPR029016">
    <property type="entry name" value="GAF-like_dom_sf"/>
</dbReference>
<dbReference type="SMART" id="SM01012">
    <property type="entry name" value="ANTAR"/>
    <property type="match status" value="1"/>
</dbReference>